<evidence type="ECO:0000259" key="10">
    <source>
        <dbReference type="Pfam" id="PF02776"/>
    </source>
</evidence>
<dbReference type="CDD" id="cd02003">
    <property type="entry name" value="TPP_IolD"/>
    <property type="match status" value="1"/>
</dbReference>
<dbReference type="CDD" id="cd07035">
    <property type="entry name" value="TPP_PYR_POX_like"/>
    <property type="match status" value="1"/>
</dbReference>
<dbReference type="HAMAP" id="MF_01669">
    <property type="entry name" value="IolD"/>
    <property type="match status" value="1"/>
</dbReference>
<proteinExistence type="inferred from homology"/>
<keyword evidence="5 7" id="KW-0520">NAD</keyword>
<dbReference type="InterPro" id="IPR012000">
    <property type="entry name" value="Thiamin_PyroP_enz_cen_dom"/>
</dbReference>
<feature type="region of interest" description="Thiamine pyrophosphate binding" evidence="7">
    <location>
        <begin position="442"/>
        <end position="522"/>
    </location>
</feature>
<dbReference type="Gene3D" id="3.40.50.1220">
    <property type="entry name" value="TPP-binding domain"/>
    <property type="match status" value="1"/>
</dbReference>
<keyword evidence="4 7" id="KW-0460">Magnesium</keyword>
<comment type="pathway">
    <text evidence="7">Polyol metabolism; myo-inositol degradation into acetyl-CoA; acetyl-CoA from myo-inositol: step 3/7.</text>
</comment>
<comment type="cofactor">
    <cofactor evidence="7">
        <name>thiamine diphosphate</name>
        <dbReference type="ChEBI" id="CHEBI:58937"/>
    </cofactor>
    <text evidence="7">Binds 1 thiamine pyrophosphate per subunit.</text>
</comment>
<feature type="domain" description="Thiamine pyrophosphate enzyme TPP-binding" evidence="9">
    <location>
        <begin position="440"/>
        <end position="599"/>
    </location>
</feature>
<dbReference type="SUPFAM" id="SSF52467">
    <property type="entry name" value="DHS-like NAD/FAD-binding domain"/>
    <property type="match status" value="1"/>
</dbReference>
<evidence type="ECO:0000256" key="4">
    <source>
        <dbReference type="ARBA" id="ARBA00022842"/>
    </source>
</evidence>
<dbReference type="InterPro" id="IPR029061">
    <property type="entry name" value="THDP-binding"/>
</dbReference>
<evidence type="ECO:0000256" key="7">
    <source>
        <dbReference type="HAMAP-Rule" id="MF_01669"/>
    </source>
</evidence>
<comment type="function">
    <text evidence="7">Involved in the cleavage of the C1-C2 bond of 3D-(3,5/4)-trihydroxycyclohexane-1,2-dione (THcHDO) to yield 5-deoxy-glucuronate (5DG).</text>
</comment>
<dbReference type="InterPro" id="IPR012001">
    <property type="entry name" value="Thiamin_PyroP_enz_TPP-bd_dom"/>
</dbReference>
<keyword evidence="3 7" id="KW-0378">Hydrolase</keyword>
<organism evidence="11 12">
    <name type="scientific">Priestia endophytica DSM 13796</name>
    <dbReference type="NCBI Taxonomy" id="1121089"/>
    <lineage>
        <taxon>Bacteria</taxon>
        <taxon>Bacillati</taxon>
        <taxon>Bacillota</taxon>
        <taxon>Bacilli</taxon>
        <taxon>Bacillales</taxon>
        <taxon>Bacillaceae</taxon>
        <taxon>Priestia</taxon>
    </lineage>
</organism>
<comment type="catalytic activity">
    <reaction evidence="7">
        <text>3D-3,5/4-trihydroxycyclohexane-1,2-dione + H2O = 5-deoxy-D-glucuronate + H(+)</text>
        <dbReference type="Rhea" id="RHEA:25836"/>
        <dbReference type="ChEBI" id="CHEBI:15377"/>
        <dbReference type="ChEBI" id="CHEBI:15378"/>
        <dbReference type="ChEBI" id="CHEBI:28446"/>
        <dbReference type="ChEBI" id="CHEBI:58852"/>
        <dbReference type="EC" id="3.7.1.22"/>
    </reaction>
</comment>
<dbReference type="PROSITE" id="PS00187">
    <property type="entry name" value="TPP_ENZYMES"/>
    <property type="match status" value="1"/>
</dbReference>
<gene>
    <name evidence="7" type="primary">iolD</name>
    <name evidence="11" type="ORF">SAMN02745910_01676</name>
</gene>
<dbReference type="InterPro" id="IPR023757">
    <property type="entry name" value="THcHDO_hydrolase_firmi"/>
</dbReference>
<feature type="domain" description="Thiamine pyrophosphate enzyme N-terminal TPP-binding" evidence="10">
    <location>
        <begin position="31"/>
        <end position="131"/>
    </location>
</feature>
<dbReference type="InterPro" id="IPR030817">
    <property type="entry name" value="Myo_inos_IolD"/>
</dbReference>
<keyword evidence="6 7" id="KW-0786">Thiamine pyrophosphate</keyword>
<feature type="binding site" evidence="7">
    <location>
        <position position="493"/>
    </location>
    <ligand>
        <name>Mg(2+)</name>
        <dbReference type="ChEBI" id="CHEBI:18420"/>
    </ligand>
</feature>
<protein>
    <recommendedName>
        <fullName evidence="7">3D-(3,5/4)-trihydroxycyclohexane-1,2-dione hydrolase</fullName>
        <shortName evidence="7">THcHDO hydrolase</shortName>
        <ecNumber evidence="7">3.7.1.22</ecNumber>
    </recommendedName>
</protein>
<dbReference type="SUPFAM" id="SSF52518">
    <property type="entry name" value="Thiamin diphosphate-binding fold (THDP-binding)"/>
    <property type="match status" value="2"/>
</dbReference>
<evidence type="ECO:0000256" key="1">
    <source>
        <dbReference type="ARBA" id="ARBA00007812"/>
    </source>
</evidence>
<dbReference type="InterPro" id="IPR000399">
    <property type="entry name" value="TPP-bd_CS"/>
</dbReference>
<name>A0A1I5YZ07_9BACI</name>
<dbReference type="GO" id="GO:0016787">
    <property type="term" value="F:hydrolase activity"/>
    <property type="evidence" value="ECO:0007669"/>
    <property type="project" value="UniProtKB-KW"/>
</dbReference>
<evidence type="ECO:0000256" key="6">
    <source>
        <dbReference type="ARBA" id="ARBA00023052"/>
    </source>
</evidence>
<evidence type="ECO:0000313" key="12">
    <source>
        <dbReference type="Proteomes" id="UP000182762"/>
    </source>
</evidence>
<dbReference type="InterPro" id="IPR011766">
    <property type="entry name" value="TPP_enzyme_TPP-bd"/>
</dbReference>
<dbReference type="Pfam" id="PF02776">
    <property type="entry name" value="TPP_enzyme_N"/>
    <property type="match status" value="1"/>
</dbReference>
<keyword evidence="12" id="KW-1185">Reference proteome</keyword>
<dbReference type="Pfam" id="PF02775">
    <property type="entry name" value="TPP_enzyme_C"/>
    <property type="match status" value="1"/>
</dbReference>
<dbReference type="PANTHER" id="PTHR18968">
    <property type="entry name" value="THIAMINE PYROPHOSPHATE ENZYMES"/>
    <property type="match status" value="1"/>
</dbReference>
<dbReference type="InterPro" id="IPR029035">
    <property type="entry name" value="DHS-like_NAD/FAD-binding_dom"/>
</dbReference>
<dbReference type="Pfam" id="PF00205">
    <property type="entry name" value="TPP_enzyme_M"/>
    <property type="match status" value="1"/>
</dbReference>
<feature type="binding site" evidence="7">
    <location>
        <position position="65"/>
    </location>
    <ligand>
        <name>thiamine diphosphate</name>
        <dbReference type="ChEBI" id="CHEBI:58937"/>
    </ligand>
</feature>
<accession>A0A1I5YZ07</accession>
<dbReference type="InterPro" id="IPR045229">
    <property type="entry name" value="TPP_enz"/>
</dbReference>
<feature type="binding site" evidence="7">
    <location>
        <position position="520"/>
    </location>
    <ligand>
        <name>Mg(2+)</name>
        <dbReference type="ChEBI" id="CHEBI:18420"/>
    </ligand>
</feature>
<dbReference type="Gene3D" id="3.40.50.970">
    <property type="match status" value="2"/>
</dbReference>
<dbReference type="RefSeq" id="WP_061805108.1">
    <property type="nucleotide sequence ID" value="NZ_FOXX01000003.1"/>
</dbReference>
<evidence type="ECO:0000259" key="9">
    <source>
        <dbReference type="Pfam" id="PF02775"/>
    </source>
</evidence>
<reference evidence="11 12" key="1">
    <citation type="submission" date="2016-10" db="EMBL/GenBank/DDBJ databases">
        <authorList>
            <person name="Varghese N."/>
            <person name="Submissions S."/>
        </authorList>
    </citation>
    <scope>NUCLEOTIDE SEQUENCE [LARGE SCALE GENOMIC DNA]</scope>
    <source>
        <strain evidence="11 12">DSM 13796</strain>
    </source>
</reference>
<dbReference type="PANTHER" id="PTHR18968:SF9">
    <property type="entry name" value="3D-(3,5_4)-TRIHYDROXYCYCLOHEXANE-1,2-DIONE HYDROLASE"/>
    <property type="match status" value="1"/>
</dbReference>
<dbReference type="EC" id="3.7.1.22" evidence="7"/>
<evidence type="ECO:0000256" key="5">
    <source>
        <dbReference type="ARBA" id="ARBA00023027"/>
    </source>
</evidence>
<evidence type="ECO:0000256" key="3">
    <source>
        <dbReference type="ARBA" id="ARBA00022801"/>
    </source>
</evidence>
<keyword evidence="2 7" id="KW-0479">Metal-binding</keyword>
<comment type="similarity">
    <text evidence="1 7">Belongs to the TPP enzyme family.</text>
</comment>
<sequence length="644" mass="71720">MKTIRLTTAQALVKFLNQQYVEFDGKEEKFVQGVFTIFGHGNVLGLGQALEENAGDLRVYQGRNEQGMALAATAYAKQNHRRKIIACTSSVGPGAANMVTAAGTASANNIPLLLLPGDTFATRQPDPVLQQVEHYHNLTVTTNDAFRAVSKYWDRVSRPEHLMTAMINAMRVLTDPANTGAVTVCLPQDVQGEAYEFPEYFFKKRVHRIDRRVPTESDIKEAVALIKEKKKPIIVCGGGVRYSEAAEALKSFSEKFNIPYGETQAGKSAVESSHSHNLGGIGITGTLASNLMAKEADLVIGVGTRYSDFTTGSKQLFQNENVQFLSINTSEYHAYKLDATKVVGDAKLALQKLEEELSNIDYKSSYSDEIQKAKEAWNKEVDRLYSIRYEENEFIPEAGDHLPHVLPEFAEQFGSTITQTEVLEFINEHVADDAIVVGAAGSLPSDLQRMWKSRTPNTYHMEYGYSCMGYEVSGALGVKMAEPEKEVYVMTGDGSYLMLHSELVTSIQERKKINIVLIDNAAFGCINNLQMNNGMGSFGTEFRYRNEETGKMDGDLIKIDFAKSAEGYGVKTYQVTTIEQLKEALEDSKKQEVSTLLDIKVLPKTMTRDFESWWNIGVAETSKKQAIQDAYERKESVLQTARKY</sequence>
<dbReference type="Proteomes" id="UP000182762">
    <property type="component" value="Unassembled WGS sequence"/>
</dbReference>
<comment type="caution">
    <text evidence="11">The sequence shown here is derived from an EMBL/GenBank/DDBJ whole genome shotgun (WGS) entry which is preliminary data.</text>
</comment>
<evidence type="ECO:0000259" key="8">
    <source>
        <dbReference type="Pfam" id="PF00205"/>
    </source>
</evidence>
<feature type="domain" description="Thiamine pyrophosphate enzyme central" evidence="8">
    <location>
        <begin position="219"/>
        <end position="353"/>
    </location>
</feature>
<dbReference type="GeneID" id="93710374"/>
<dbReference type="EMBL" id="FOXX01000003">
    <property type="protein sequence ID" value="SFQ49452.1"/>
    <property type="molecule type" value="Genomic_DNA"/>
</dbReference>
<dbReference type="NCBIfam" id="TIGR04377">
    <property type="entry name" value="myo_inos_iolD"/>
    <property type="match status" value="1"/>
</dbReference>
<comment type="cofactor">
    <cofactor evidence="7">
        <name>Mg(2+)</name>
        <dbReference type="ChEBI" id="CHEBI:18420"/>
    </cofactor>
    <text evidence="7">Binds 1 Mg(2+) ion per subunit.</text>
</comment>
<evidence type="ECO:0000313" key="11">
    <source>
        <dbReference type="EMBL" id="SFQ49452.1"/>
    </source>
</evidence>
<evidence type="ECO:0000256" key="2">
    <source>
        <dbReference type="ARBA" id="ARBA00022723"/>
    </source>
</evidence>